<dbReference type="EMBL" id="CP151262">
    <property type="protein sequence ID" value="WZH44883.1"/>
    <property type="molecule type" value="Genomic_DNA"/>
</dbReference>
<feature type="compositionally biased region" description="Low complexity" evidence="1">
    <location>
        <begin position="60"/>
        <end position="71"/>
    </location>
</feature>
<feature type="region of interest" description="Disordered" evidence="1">
    <location>
        <begin position="46"/>
        <end position="141"/>
    </location>
</feature>
<keyword evidence="3" id="KW-1185">Reference proteome</keyword>
<dbReference type="Proteomes" id="UP001489902">
    <property type="component" value="Chromosome 3"/>
</dbReference>
<gene>
    <name evidence="2" type="ORF">QYS62_005911</name>
</gene>
<evidence type="ECO:0000256" key="1">
    <source>
        <dbReference type="SAM" id="MobiDB-lite"/>
    </source>
</evidence>
<evidence type="ECO:0000313" key="2">
    <source>
        <dbReference type="EMBL" id="WZH44883.1"/>
    </source>
</evidence>
<feature type="compositionally biased region" description="Basic and acidic residues" evidence="1">
    <location>
        <begin position="97"/>
        <end position="112"/>
    </location>
</feature>
<accession>A0ABZ2WVT3</accession>
<proteinExistence type="predicted"/>
<organism evidence="2 3">
    <name type="scientific">Fusarium acuminatum</name>
    <dbReference type="NCBI Taxonomy" id="5515"/>
    <lineage>
        <taxon>Eukaryota</taxon>
        <taxon>Fungi</taxon>
        <taxon>Dikarya</taxon>
        <taxon>Ascomycota</taxon>
        <taxon>Pezizomycotina</taxon>
        <taxon>Sordariomycetes</taxon>
        <taxon>Hypocreomycetidae</taxon>
        <taxon>Hypocreales</taxon>
        <taxon>Nectriaceae</taxon>
        <taxon>Fusarium</taxon>
        <taxon>Fusarium tricinctum species complex</taxon>
    </lineage>
</organism>
<evidence type="ECO:0000313" key="3">
    <source>
        <dbReference type="Proteomes" id="UP001489902"/>
    </source>
</evidence>
<name>A0ABZ2WVT3_9HYPO</name>
<sequence length="180" mass="19298">MSTAKEVNELKQQGVVEAAADPESSVTADDAQKKIVESSRNAGVAAFTFDPDASPEQKKAQAQAAIPAELQQSRRPKGAAIITDVDDGTGPVEDLPEPTKEGVLDVARDEQGKPLADGVDPEAEEIPYSRTGWSPRMGWPVDDATEQDSLLDHATWVEGKLPDTLYGGTFKLTKYAHTSH</sequence>
<feature type="region of interest" description="Disordered" evidence="1">
    <location>
        <begin position="1"/>
        <end position="30"/>
    </location>
</feature>
<reference evidence="2 3" key="1">
    <citation type="submission" date="2024-04" db="EMBL/GenBank/DDBJ databases">
        <title>Complete genome sequence of Fusarium acuminatum.</title>
        <authorList>
            <person name="Lan B."/>
        </authorList>
    </citation>
    <scope>NUCLEOTIDE SEQUENCE [LARGE SCALE GENOMIC DNA]</scope>
    <source>
        <strain evidence="2">1A</strain>
    </source>
</reference>
<protein>
    <submittedName>
        <fullName evidence="2">C2 domain-containing protein</fullName>
    </submittedName>
</protein>